<dbReference type="GO" id="GO:0022857">
    <property type="term" value="F:transmembrane transporter activity"/>
    <property type="evidence" value="ECO:0007669"/>
    <property type="project" value="InterPro"/>
</dbReference>
<dbReference type="NCBIfam" id="TIGR00711">
    <property type="entry name" value="efflux_EmrB"/>
    <property type="match status" value="1"/>
</dbReference>
<accession>A0A7H8NIL3</accession>
<dbReference type="Proteomes" id="UP000509303">
    <property type="component" value="Chromosome"/>
</dbReference>
<keyword evidence="2" id="KW-0813">Transport</keyword>
<evidence type="ECO:0000256" key="2">
    <source>
        <dbReference type="ARBA" id="ARBA00022448"/>
    </source>
</evidence>
<protein>
    <submittedName>
        <fullName evidence="10">MFS transporter</fullName>
    </submittedName>
</protein>
<evidence type="ECO:0000256" key="6">
    <source>
        <dbReference type="ARBA" id="ARBA00023136"/>
    </source>
</evidence>
<proteinExistence type="predicted"/>
<evidence type="ECO:0000259" key="9">
    <source>
        <dbReference type="PROSITE" id="PS50850"/>
    </source>
</evidence>
<evidence type="ECO:0000256" key="5">
    <source>
        <dbReference type="ARBA" id="ARBA00022989"/>
    </source>
</evidence>
<feature type="domain" description="Major facilitator superfamily (MFS) profile" evidence="9">
    <location>
        <begin position="1"/>
        <end position="485"/>
    </location>
</feature>
<evidence type="ECO:0000256" key="7">
    <source>
        <dbReference type="ARBA" id="ARBA00023251"/>
    </source>
</evidence>
<feature type="transmembrane region" description="Helical" evidence="8">
    <location>
        <begin position="147"/>
        <end position="168"/>
    </location>
</feature>
<organism evidence="10 11">
    <name type="scientific">Streptomyces buecherae</name>
    <dbReference type="NCBI Taxonomy" id="2763006"/>
    <lineage>
        <taxon>Bacteria</taxon>
        <taxon>Bacillati</taxon>
        <taxon>Actinomycetota</taxon>
        <taxon>Actinomycetes</taxon>
        <taxon>Kitasatosporales</taxon>
        <taxon>Streptomycetaceae</taxon>
        <taxon>Streptomyces</taxon>
    </lineage>
</organism>
<dbReference type="GO" id="GO:0005886">
    <property type="term" value="C:plasma membrane"/>
    <property type="evidence" value="ECO:0007669"/>
    <property type="project" value="UniProtKB-SubCell"/>
</dbReference>
<feature type="transmembrane region" description="Helical" evidence="8">
    <location>
        <begin position="31"/>
        <end position="49"/>
    </location>
</feature>
<feature type="transmembrane region" description="Helical" evidence="8">
    <location>
        <begin position="212"/>
        <end position="229"/>
    </location>
</feature>
<feature type="transmembrane region" description="Helical" evidence="8">
    <location>
        <begin position="462"/>
        <end position="481"/>
    </location>
</feature>
<keyword evidence="6 8" id="KW-0472">Membrane</keyword>
<keyword evidence="3" id="KW-1003">Cell membrane</keyword>
<feature type="transmembrane region" description="Helical" evidence="8">
    <location>
        <begin position="314"/>
        <end position="333"/>
    </location>
</feature>
<dbReference type="PROSITE" id="PS50850">
    <property type="entry name" value="MFS"/>
    <property type="match status" value="1"/>
</dbReference>
<evidence type="ECO:0000256" key="3">
    <source>
        <dbReference type="ARBA" id="ARBA00022475"/>
    </source>
</evidence>
<evidence type="ECO:0000313" key="10">
    <source>
        <dbReference type="EMBL" id="QKW54166.1"/>
    </source>
</evidence>
<keyword evidence="11" id="KW-1185">Reference proteome</keyword>
<dbReference type="SUPFAM" id="SSF103473">
    <property type="entry name" value="MFS general substrate transporter"/>
    <property type="match status" value="1"/>
</dbReference>
<feature type="transmembrane region" description="Helical" evidence="8">
    <location>
        <begin position="249"/>
        <end position="269"/>
    </location>
</feature>
<dbReference type="CDD" id="cd17321">
    <property type="entry name" value="MFS_MMR_MDR_like"/>
    <property type="match status" value="1"/>
</dbReference>
<dbReference type="InterPro" id="IPR004638">
    <property type="entry name" value="EmrB-like"/>
</dbReference>
<gene>
    <name evidence="10" type="ORF">HUT08_01780</name>
</gene>
<keyword evidence="7" id="KW-0046">Antibiotic resistance</keyword>
<feature type="transmembrane region" description="Helical" evidence="8">
    <location>
        <begin position="61"/>
        <end position="79"/>
    </location>
</feature>
<dbReference type="InterPro" id="IPR011701">
    <property type="entry name" value="MFS"/>
</dbReference>
<dbReference type="GO" id="GO:0046677">
    <property type="term" value="P:response to antibiotic"/>
    <property type="evidence" value="ECO:0007669"/>
    <property type="project" value="UniProtKB-KW"/>
</dbReference>
<sequence length="509" mass="52373">MAMFMLMLDVTVVNVALPELRTSLDAGFSDLQWVIDSYTLTLAAFLLTGGSLADRLGRKRVFTVGLVVFTLSSLVAGLAQDVLALNLARGVQGVGAAVLFSVGPALIGHEFRGKDRGMAFGLFGAVAGLALAFGPLVGGLLTDALSWRWIFLVNVPIGVAALLAGAVHLRESRQPQAHRVDWWGMVAFAASLTLLVLGFLRGESSGWTSGPILAAFAGALVLMVAFVAIERHLGERAMFDLSLLRIPTFGGICVATFLSNATSLAAVFLQISYIQNVLGFSPWETGLRLMPMMLTLFVVAALTGGLLQTMPPGLLVGLSIGFIAAGMGLVTLAEPDSSWTALLPSMIVTGIGMGLFNPPRAAVTIGVVPPEKAGMASGMGETFQQVGVAVGIAAFGALFHHRVTDAFAASDAGGQLGDRAHEVGTAVAAEGQGQAVVDVPANLADPVAEAARSAFVSGLTDVMALCAAVCALGAVVAFAFIRRRDLHASAQEGAGAEPAPGPDAATVPA</sequence>
<evidence type="ECO:0000256" key="4">
    <source>
        <dbReference type="ARBA" id="ARBA00022692"/>
    </source>
</evidence>
<reference evidence="10 11" key="1">
    <citation type="submission" date="2020-06" db="EMBL/GenBank/DDBJ databases">
        <title>Genome mining for natural products.</title>
        <authorList>
            <person name="Zhang B."/>
            <person name="Shi J."/>
            <person name="Ge H."/>
        </authorList>
    </citation>
    <scope>NUCLEOTIDE SEQUENCE [LARGE SCALE GENOMIC DNA]</scope>
    <source>
        <strain evidence="10 11">NA00687</strain>
    </source>
</reference>
<evidence type="ECO:0000256" key="8">
    <source>
        <dbReference type="SAM" id="Phobius"/>
    </source>
</evidence>
<feature type="transmembrane region" description="Helical" evidence="8">
    <location>
        <begin position="180"/>
        <end position="200"/>
    </location>
</feature>
<feature type="transmembrane region" description="Helical" evidence="8">
    <location>
        <begin position="289"/>
        <end position="307"/>
    </location>
</feature>
<comment type="subcellular location">
    <subcellularLocation>
        <location evidence="1">Cell membrane</location>
        <topology evidence="1">Multi-pass membrane protein</topology>
    </subcellularLocation>
</comment>
<dbReference type="InterPro" id="IPR036259">
    <property type="entry name" value="MFS_trans_sf"/>
</dbReference>
<dbReference type="PRINTS" id="PR01035">
    <property type="entry name" value="TCRTETA"/>
</dbReference>
<dbReference type="PANTHER" id="PTHR42718">
    <property type="entry name" value="MAJOR FACILITATOR SUPERFAMILY MULTIDRUG TRANSPORTER MFSC"/>
    <property type="match status" value="1"/>
</dbReference>
<dbReference type="Gene3D" id="1.20.1720.10">
    <property type="entry name" value="Multidrug resistance protein D"/>
    <property type="match status" value="1"/>
</dbReference>
<dbReference type="Gene3D" id="1.20.1250.20">
    <property type="entry name" value="MFS general substrate transporter like domains"/>
    <property type="match status" value="1"/>
</dbReference>
<dbReference type="InterPro" id="IPR020846">
    <property type="entry name" value="MFS_dom"/>
</dbReference>
<feature type="transmembrane region" description="Helical" evidence="8">
    <location>
        <begin position="91"/>
        <end position="108"/>
    </location>
</feature>
<name>A0A7H8NIL3_9ACTN</name>
<evidence type="ECO:0000256" key="1">
    <source>
        <dbReference type="ARBA" id="ARBA00004651"/>
    </source>
</evidence>
<dbReference type="Pfam" id="PF07690">
    <property type="entry name" value="MFS_1"/>
    <property type="match status" value="1"/>
</dbReference>
<feature type="transmembrane region" description="Helical" evidence="8">
    <location>
        <begin position="120"/>
        <end position="141"/>
    </location>
</feature>
<dbReference type="EMBL" id="CP054929">
    <property type="protein sequence ID" value="QKW54166.1"/>
    <property type="molecule type" value="Genomic_DNA"/>
</dbReference>
<keyword evidence="4 8" id="KW-0812">Transmembrane</keyword>
<evidence type="ECO:0000313" key="11">
    <source>
        <dbReference type="Proteomes" id="UP000509303"/>
    </source>
</evidence>
<keyword evidence="5 8" id="KW-1133">Transmembrane helix</keyword>
<dbReference type="AlphaFoldDB" id="A0A7H8NIL3"/>
<dbReference type="PANTHER" id="PTHR42718:SF49">
    <property type="entry name" value="EXPORT PROTEIN"/>
    <property type="match status" value="1"/>
</dbReference>
<dbReference type="InterPro" id="IPR001958">
    <property type="entry name" value="Tet-R_TetA/multi-R_MdtG-like"/>
</dbReference>